<dbReference type="NCBIfam" id="NF047558">
    <property type="entry name" value="TPR_END_plus"/>
    <property type="match status" value="1"/>
</dbReference>
<feature type="transmembrane region" description="Helical" evidence="12">
    <location>
        <begin position="12"/>
        <end position="29"/>
    </location>
</feature>
<comment type="cofactor">
    <cofactor evidence="1">
        <name>Zn(2+)</name>
        <dbReference type="ChEBI" id="CHEBI:29105"/>
    </cofactor>
</comment>
<dbReference type="InterPro" id="IPR008915">
    <property type="entry name" value="Peptidase_M50"/>
</dbReference>
<evidence type="ECO:0000256" key="9">
    <source>
        <dbReference type="ARBA" id="ARBA00022989"/>
    </source>
</evidence>
<evidence type="ECO:0000256" key="5">
    <source>
        <dbReference type="ARBA" id="ARBA00022692"/>
    </source>
</evidence>
<feature type="transmembrane region" description="Helical" evidence="12">
    <location>
        <begin position="164"/>
        <end position="197"/>
    </location>
</feature>
<reference evidence="14 15" key="1">
    <citation type="submission" date="2020-01" db="EMBL/GenBank/DDBJ databases">
        <authorList>
            <person name="Sixt B."/>
            <person name="Schulz F."/>
            <person name="Kostanjsek R."/>
            <person name="Koestlbacher S."/>
            <person name="Collingro A."/>
            <person name="Toenshoff E."/>
            <person name="Horn M."/>
        </authorList>
    </citation>
    <scope>NUCLEOTIDE SEQUENCE [LARGE SCALE GENOMIC DNA]</scope>
    <source>
        <strain evidence="14 15">15C</strain>
    </source>
</reference>
<keyword evidence="15" id="KW-1185">Reference proteome</keyword>
<comment type="similarity">
    <text evidence="3">Belongs to the peptidase M50B family.</text>
</comment>
<keyword evidence="9 12" id="KW-1133">Transmembrane helix</keyword>
<keyword evidence="5 12" id="KW-0812">Transmembrane</keyword>
<organism evidence="14 15">
    <name type="scientific">Candidatus Rhabdochlamydia porcellionis</name>
    <dbReference type="NCBI Taxonomy" id="225148"/>
    <lineage>
        <taxon>Bacteria</taxon>
        <taxon>Pseudomonadati</taxon>
        <taxon>Chlamydiota</taxon>
        <taxon>Chlamydiia</taxon>
        <taxon>Parachlamydiales</taxon>
        <taxon>Candidatus Rhabdochlamydiaceae</taxon>
        <taxon>Candidatus Rhabdochlamydia</taxon>
    </lineage>
</organism>
<evidence type="ECO:0000259" key="13">
    <source>
        <dbReference type="Pfam" id="PF02163"/>
    </source>
</evidence>
<proteinExistence type="inferred from homology"/>
<sequence>MLYIPGRIPIIIHPAFWIFAAIIGYVNSLSLLGTLVWVAVIFISVLFHEFGHALTAFCFKQKPRIELVALGGLTYHEGKRLKFSKQFLIVFNGPFFGFILFGIATFLLQYPALDQGNLGLVLRLLQGVNLFWTICNLLPVFPLDGGQLLRIILEAIWGVKGIKYSLITSIVIALVCSLLFFLMQGFFIGSLLFLLAFQSYDTYRKSRAMSSSDRNQKLHGLMEKIEATTDKETAMDLCKKVRIQAKKGMIFNQATEYLASLCLEQELYKQTYDLLLPIQKEISSEALCLLHKAAFDQKDFSLVTQIGAQCFQSKPHPDIAIRNACASAALKEPTAAVGWLKTAVDEGVVNIQSMLAKSIFDPIRQDPLFQELLHILSKEN</sequence>
<keyword evidence="8" id="KW-0862">Zinc</keyword>
<evidence type="ECO:0000313" key="14">
    <source>
        <dbReference type="EMBL" id="QZA58527.1"/>
    </source>
</evidence>
<dbReference type="PANTHER" id="PTHR39188:SF3">
    <property type="entry name" value="STAGE IV SPORULATION PROTEIN FB"/>
    <property type="match status" value="1"/>
</dbReference>
<dbReference type="Proteomes" id="UP000822862">
    <property type="component" value="Chromosome"/>
</dbReference>
<dbReference type="RefSeq" id="WP_194844942.1">
    <property type="nucleotide sequence ID" value="NZ_CP075585.1"/>
</dbReference>
<evidence type="ECO:0000313" key="15">
    <source>
        <dbReference type="Proteomes" id="UP000822862"/>
    </source>
</evidence>
<feature type="transmembrane region" description="Helical" evidence="12">
    <location>
        <begin position="87"/>
        <end position="110"/>
    </location>
</feature>
<reference evidence="14 15" key="2">
    <citation type="submission" date="2021-05" db="EMBL/GenBank/DDBJ databases">
        <title>Ecology and evolution of chlamydial symbionts of arthropods.</title>
        <authorList>
            <person name="Halter T."/>
            <person name="Sixt B.S."/>
            <person name="Toenshoff E.R."/>
            <person name="Koestlbacher S."/>
            <person name="Schulz F."/>
            <person name="Kostanjsek R."/>
            <person name="Collingro A."/>
            <person name="Hendrickx F."/>
            <person name="Horn M."/>
        </authorList>
    </citation>
    <scope>NUCLEOTIDE SEQUENCE [LARGE SCALE GENOMIC DNA]</scope>
    <source>
        <strain evidence="14 15">15C</strain>
    </source>
</reference>
<keyword evidence="4" id="KW-0645">Protease</keyword>
<comment type="subcellular location">
    <subcellularLocation>
        <location evidence="2">Membrane</location>
        <topology evidence="2">Multi-pass membrane protein</topology>
    </subcellularLocation>
</comment>
<evidence type="ECO:0000256" key="7">
    <source>
        <dbReference type="ARBA" id="ARBA00022801"/>
    </source>
</evidence>
<dbReference type="Pfam" id="PF02163">
    <property type="entry name" value="Peptidase_M50"/>
    <property type="match status" value="1"/>
</dbReference>
<protein>
    <recommendedName>
        <fullName evidence="13">Peptidase M50 domain-containing protein</fullName>
    </recommendedName>
</protein>
<accession>A0ABX8YZ23</accession>
<evidence type="ECO:0000256" key="3">
    <source>
        <dbReference type="ARBA" id="ARBA00007931"/>
    </source>
</evidence>
<evidence type="ECO:0000256" key="1">
    <source>
        <dbReference type="ARBA" id="ARBA00001947"/>
    </source>
</evidence>
<feature type="domain" description="Peptidase M50" evidence="13">
    <location>
        <begin position="120"/>
        <end position="160"/>
    </location>
</feature>
<feature type="transmembrane region" description="Helical" evidence="12">
    <location>
        <begin position="130"/>
        <end position="152"/>
    </location>
</feature>
<keyword evidence="6" id="KW-0479">Metal-binding</keyword>
<evidence type="ECO:0000256" key="10">
    <source>
        <dbReference type="ARBA" id="ARBA00023049"/>
    </source>
</evidence>
<dbReference type="PANTHER" id="PTHR39188">
    <property type="entry name" value="MEMBRANE-ASSOCIATED ZINC METALLOPROTEASE M50B"/>
    <property type="match status" value="1"/>
</dbReference>
<keyword evidence="7" id="KW-0378">Hydrolase</keyword>
<evidence type="ECO:0000256" key="4">
    <source>
        <dbReference type="ARBA" id="ARBA00022670"/>
    </source>
</evidence>
<evidence type="ECO:0000256" key="6">
    <source>
        <dbReference type="ARBA" id="ARBA00022723"/>
    </source>
</evidence>
<evidence type="ECO:0000256" key="12">
    <source>
        <dbReference type="SAM" id="Phobius"/>
    </source>
</evidence>
<evidence type="ECO:0000256" key="2">
    <source>
        <dbReference type="ARBA" id="ARBA00004141"/>
    </source>
</evidence>
<evidence type="ECO:0000256" key="8">
    <source>
        <dbReference type="ARBA" id="ARBA00022833"/>
    </source>
</evidence>
<keyword evidence="10" id="KW-0482">Metalloprotease</keyword>
<evidence type="ECO:0000256" key="11">
    <source>
        <dbReference type="ARBA" id="ARBA00023136"/>
    </source>
</evidence>
<gene>
    <name evidence="14" type="ORF">RHAB15C_0000402</name>
</gene>
<dbReference type="EMBL" id="CP075585">
    <property type="protein sequence ID" value="QZA58527.1"/>
    <property type="molecule type" value="Genomic_DNA"/>
</dbReference>
<keyword evidence="11 12" id="KW-0472">Membrane</keyword>
<name>A0ABX8YZ23_9BACT</name>